<reference evidence="1 2" key="1">
    <citation type="journal article" date="2019" name="G3 (Bethesda)">
        <title>Sequencing of a Wild Apple (Malus baccata) Genome Unravels the Differences Between Cultivated and Wild Apple Species Regarding Disease Resistance and Cold Tolerance.</title>
        <authorList>
            <person name="Chen X."/>
        </authorList>
    </citation>
    <scope>NUCLEOTIDE SEQUENCE [LARGE SCALE GENOMIC DNA]</scope>
    <source>
        <strain evidence="2">cv. Shandingzi</strain>
        <tissue evidence="1">Leaves</tissue>
    </source>
</reference>
<evidence type="ECO:0000313" key="2">
    <source>
        <dbReference type="Proteomes" id="UP000315295"/>
    </source>
</evidence>
<proteinExistence type="predicted"/>
<evidence type="ECO:0000313" key="1">
    <source>
        <dbReference type="EMBL" id="TQD72500.1"/>
    </source>
</evidence>
<dbReference type="EMBL" id="VIEB01001395">
    <property type="protein sequence ID" value="TQD72500.1"/>
    <property type="molecule type" value="Genomic_DNA"/>
</dbReference>
<dbReference type="Proteomes" id="UP000315295">
    <property type="component" value="Unassembled WGS sequence"/>
</dbReference>
<sequence length="76" mass="8130">MSSKFNVGGVEGLVVNDTDVSDSEEESGHGTDTYQQTCVYGFAPRNDSTSTGASMLVNNVVPGKVIRWERSTVAIM</sequence>
<accession>A0A540KEF1</accession>
<dbReference type="AlphaFoldDB" id="A0A540KEF1"/>
<name>A0A540KEF1_MALBA</name>
<organism evidence="1 2">
    <name type="scientific">Malus baccata</name>
    <name type="common">Siberian crab apple</name>
    <name type="synonym">Pyrus baccata</name>
    <dbReference type="NCBI Taxonomy" id="106549"/>
    <lineage>
        <taxon>Eukaryota</taxon>
        <taxon>Viridiplantae</taxon>
        <taxon>Streptophyta</taxon>
        <taxon>Embryophyta</taxon>
        <taxon>Tracheophyta</taxon>
        <taxon>Spermatophyta</taxon>
        <taxon>Magnoliopsida</taxon>
        <taxon>eudicotyledons</taxon>
        <taxon>Gunneridae</taxon>
        <taxon>Pentapetalae</taxon>
        <taxon>rosids</taxon>
        <taxon>fabids</taxon>
        <taxon>Rosales</taxon>
        <taxon>Rosaceae</taxon>
        <taxon>Amygdaloideae</taxon>
        <taxon>Maleae</taxon>
        <taxon>Malus</taxon>
    </lineage>
</organism>
<comment type="caution">
    <text evidence="1">The sequence shown here is derived from an EMBL/GenBank/DDBJ whole genome shotgun (WGS) entry which is preliminary data.</text>
</comment>
<gene>
    <name evidence="1" type="ORF">C1H46_041964</name>
</gene>
<protein>
    <submittedName>
        <fullName evidence="1">Uncharacterized protein</fullName>
    </submittedName>
</protein>
<keyword evidence="2" id="KW-1185">Reference proteome</keyword>